<evidence type="ECO:0000256" key="4">
    <source>
        <dbReference type="ARBA" id="ARBA00023157"/>
    </source>
</evidence>
<evidence type="ECO:0000256" key="3">
    <source>
        <dbReference type="ARBA" id="ARBA00023027"/>
    </source>
</evidence>
<dbReference type="PROSITE" id="PS50835">
    <property type="entry name" value="IG_LIKE"/>
    <property type="match status" value="3"/>
</dbReference>
<dbReference type="InterPro" id="IPR015621">
    <property type="entry name" value="IL-1_rcpt_fam"/>
</dbReference>
<dbReference type="Proteomes" id="UP000005226">
    <property type="component" value="Chromosome 11"/>
</dbReference>
<keyword evidence="7" id="KW-0812">Transmembrane</keyword>
<evidence type="ECO:0000256" key="8">
    <source>
        <dbReference type="SAM" id="SignalP"/>
    </source>
</evidence>
<dbReference type="AlphaFoldDB" id="A0A674NSR1"/>
<keyword evidence="12" id="KW-1185">Reference proteome</keyword>
<feature type="domain" description="Ig-like" evidence="10">
    <location>
        <begin position="138"/>
        <end position="236"/>
    </location>
</feature>
<dbReference type="InterPro" id="IPR003599">
    <property type="entry name" value="Ig_sub"/>
</dbReference>
<dbReference type="GO" id="GO:0007165">
    <property type="term" value="P:signal transduction"/>
    <property type="evidence" value="ECO:0007669"/>
    <property type="project" value="InterPro"/>
</dbReference>
<dbReference type="GO" id="GO:0016787">
    <property type="term" value="F:hydrolase activity"/>
    <property type="evidence" value="ECO:0007669"/>
    <property type="project" value="UniProtKB-KW"/>
</dbReference>
<dbReference type="Gene3D" id="2.60.40.10">
    <property type="entry name" value="Immunoglobulins"/>
    <property type="match status" value="3"/>
</dbReference>
<keyword evidence="2" id="KW-0378">Hydrolase</keyword>
<feature type="chain" id="PRO_5025574106" description="Interleukin 1 receptor accessory protein" evidence="8">
    <location>
        <begin position="22"/>
        <end position="592"/>
    </location>
</feature>
<dbReference type="Pfam" id="PF01582">
    <property type="entry name" value="TIR"/>
    <property type="match status" value="1"/>
</dbReference>
<dbReference type="SUPFAM" id="SSF48726">
    <property type="entry name" value="Immunoglobulin"/>
    <property type="match status" value="2"/>
</dbReference>
<keyword evidence="7" id="KW-1133">Transmembrane helix</keyword>
<evidence type="ECO:0000256" key="6">
    <source>
        <dbReference type="ARBA" id="ARBA00023319"/>
    </source>
</evidence>
<dbReference type="PANTHER" id="PTHR11890:SF20">
    <property type="entry name" value="INTERLEUKIN-1 RECEPTOR ACCESSORY PROTEIN"/>
    <property type="match status" value="1"/>
</dbReference>
<dbReference type="PROSITE" id="PS50104">
    <property type="entry name" value="TIR"/>
    <property type="match status" value="1"/>
</dbReference>
<evidence type="ECO:0000313" key="12">
    <source>
        <dbReference type="Proteomes" id="UP000005226"/>
    </source>
</evidence>
<evidence type="ECO:0000259" key="10">
    <source>
        <dbReference type="PROSITE" id="PS50835"/>
    </source>
</evidence>
<reference evidence="11" key="3">
    <citation type="submission" date="2025-09" db="UniProtKB">
        <authorList>
            <consortium name="Ensembl"/>
        </authorList>
    </citation>
    <scope>IDENTIFICATION</scope>
</reference>
<dbReference type="InterPro" id="IPR035897">
    <property type="entry name" value="Toll_tir_struct_dom_sf"/>
</dbReference>
<dbReference type="SMART" id="SM00409">
    <property type="entry name" value="IG"/>
    <property type="match status" value="3"/>
</dbReference>
<feature type="transmembrane region" description="Helical" evidence="7">
    <location>
        <begin position="362"/>
        <end position="386"/>
    </location>
</feature>
<feature type="domain" description="Ig-like" evidence="10">
    <location>
        <begin position="249"/>
        <end position="359"/>
    </location>
</feature>
<dbReference type="SUPFAM" id="SSF52200">
    <property type="entry name" value="Toll/Interleukin receptor TIR domain"/>
    <property type="match status" value="1"/>
</dbReference>
<feature type="signal peptide" evidence="8">
    <location>
        <begin position="1"/>
        <end position="21"/>
    </location>
</feature>
<evidence type="ECO:0000256" key="5">
    <source>
        <dbReference type="ARBA" id="ARBA00023180"/>
    </source>
</evidence>
<reference evidence="11 12" key="1">
    <citation type="journal article" date="2011" name="Genome Biol. Evol.">
        <title>Integration of the genetic map and genome assembly of fugu facilitates insights into distinct features of genome evolution in teleosts and mammals.</title>
        <authorList>
            <person name="Kai W."/>
            <person name="Kikuchi K."/>
            <person name="Tohari S."/>
            <person name="Chew A.K."/>
            <person name="Tay A."/>
            <person name="Fujiwara A."/>
            <person name="Hosoya S."/>
            <person name="Suetake H."/>
            <person name="Naruse K."/>
            <person name="Brenner S."/>
            <person name="Suzuki Y."/>
            <person name="Venkatesh B."/>
        </authorList>
    </citation>
    <scope>NUCLEOTIDE SEQUENCE [LARGE SCALE GENOMIC DNA]</scope>
</reference>
<keyword evidence="8" id="KW-0732">Signal</keyword>
<evidence type="ECO:0008006" key="13">
    <source>
        <dbReference type="Google" id="ProtNLM"/>
    </source>
</evidence>
<dbReference type="InterPro" id="IPR013783">
    <property type="entry name" value="Ig-like_fold"/>
</dbReference>
<dbReference type="InterPro" id="IPR036179">
    <property type="entry name" value="Ig-like_dom_sf"/>
</dbReference>
<evidence type="ECO:0000256" key="7">
    <source>
        <dbReference type="SAM" id="Phobius"/>
    </source>
</evidence>
<name>A0A674NSR1_TAKRU</name>
<keyword evidence="4" id="KW-1015">Disulfide bond</keyword>
<dbReference type="InterPro" id="IPR007110">
    <property type="entry name" value="Ig-like_dom"/>
</dbReference>
<gene>
    <name evidence="11" type="primary">il1rap</name>
</gene>
<evidence type="ECO:0000313" key="11">
    <source>
        <dbReference type="Ensembl" id="ENSTRUP00000076449.1"/>
    </source>
</evidence>
<keyword evidence="5" id="KW-0325">Glycoprotein</keyword>
<reference evidence="11" key="2">
    <citation type="submission" date="2025-08" db="UniProtKB">
        <authorList>
            <consortium name="Ensembl"/>
        </authorList>
    </citation>
    <scope>IDENTIFICATION</scope>
</reference>
<organism evidence="11 12">
    <name type="scientific">Takifugu rubripes</name>
    <name type="common">Japanese pufferfish</name>
    <name type="synonym">Fugu rubripes</name>
    <dbReference type="NCBI Taxonomy" id="31033"/>
    <lineage>
        <taxon>Eukaryota</taxon>
        <taxon>Metazoa</taxon>
        <taxon>Chordata</taxon>
        <taxon>Craniata</taxon>
        <taxon>Vertebrata</taxon>
        <taxon>Euteleostomi</taxon>
        <taxon>Actinopterygii</taxon>
        <taxon>Neopterygii</taxon>
        <taxon>Teleostei</taxon>
        <taxon>Neoteleostei</taxon>
        <taxon>Acanthomorphata</taxon>
        <taxon>Eupercaria</taxon>
        <taxon>Tetraodontiformes</taxon>
        <taxon>Tetradontoidea</taxon>
        <taxon>Tetraodontidae</taxon>
        <taxon>Takifugu</taxon>
    </lineage>
</organism>
<proteinExistence type="inferred from homology"/>
<comment type="similarity">
    <text evidence="1">Belongs to the interleukin-1 receptor family.</text>
</comment>
<feature type="domain" description="TIR" evidence="9">
    <location>
        <begin position="408"/>
        <end position="552"/>
    </location>
</feature>
<accession>A0A674NSR1</accession>
<dbReference type="Gene3D" id="3.40.50.10140">
    <property type="entry name" value="Toll/interleukin-1 receptor homology (TIR) domain"/>
    <property type="match status" value="1"/>
</dbReference>
<keyword evidence="6" id="KW-0393">Immunoglobulin domain</keyword>
<sequence>MCLCRAALISVLVLLLDPTQSEPTCRVQSQSGAEPVPVVSGEVGWLSCPLFPPPSIFNDSSHSLSWSRLPEGGLQEQPITFSRSLVRDQQRLVLLEASLADAGGYSCRLGNRSVCIKATMQLTVLRPDQVVRSTDCEPAVATATRHVVIPLQDERVLECPDLQEASRLAPEEPSVTWMFVKPGKRCEKDLFWKDSWQQRGNNMQIHIMNPLYQGLYYCTVRFQRGGRTLRFTRRLNVTAVSQRFGPKEPSILRLSHDPAFPVRTNSEVRLVCRALLPYLNSSGSMWWTVDGTRLENHPDLYRFTSTNRLVLDCFGDRTEESVLVIQNLRSEDVQREFNCSVENLRGWRTRRAELHLEVSPPLVPLGCGLGVTLLLLILLFVIYHVFWLELRLIYRSWFGTEERDSGRKDFDVYISYARNSEDESFVLSTLRCVLENHFGYSVCIFDRDSLPGGTVNDDTLTFVARSRRLLVVLGPGYGCRGSQALLELKAGIDNMALGGHLRVILVQYRCLQRQGWVKELRRARVALTLVRWQGEKSKELTSRFWKQLRVELPVHTLSRREAVLMRLHSENSTSSQRGLLSNTVELPETGAA</sequence>
<keyword evidence="7" id="KW-0472">Membrane</keyword>
<dbReference type="GeneTree" id="ENSGT01150000286976"/>
<dbReference type="PRINTS" id="PR01537">
    <property type="entry name" value="INTRLKN1R1F"/>
</dbReference>
<dbReference type="OMA" id="VCHLSVC"/>
<dbReference type="Ensembl" id="ENSTRUT00000066685.1">
    <property type="protein sequence ID" value="ENSTRUP00000076449.1"/>
    <property type="gene ID" value="ENSTRUG00000033038.1"/>
</dbReference>
<protein>
    <recommendedName>
        <fullName evidence="13">Interleukin 1 receptor accessory protein</fullName>
    </recommendedName>
</protein>
<dbReference type="InterPro" id="IPR000157">
    <property type="entry name" value="TIR_dom"/>
</dbReference>
<dbReference type="SMART" id="SM00255">
    <property type="entry name" value="TIR"/>
    <property type="match status" value="1"/>
</dbReference>
<evidence type="ECO:0000259" key="9">
    <source>
        <dbReference type="PROSITE" id="PS50104"/>
    </source>
</evidence>
<dbReference type="InParanoid" id="A0A674NSR1"/>
<feature type="domain" description="Ig-like" evidence="10">
    <location>
        <begin position="23"/>
        <end position="123"/>
    </location>
</feature>
<keyword evidence="3" id="KW-0520">NAD</keyword>
<dbReference type="PANTHER" id="PTHR11890">
    <property type="entry name" value="INTERLEUKIN-1 RECEPTOR FAMILY MEMBER"/>
    <property type="match status" value="1"/>
</dbReference>
<evidence type="ECO:0000256" key="1">
    <source>
        <dbReference type="ARBA" id="ARBA00009752"/>
    </source>
</evidence>
<evidence type="ECO:0000256" key="2">
    <source>
        <dbReference type="ARBA" id="ARBA00022801"/>
    </source>
</evidence>